<reference evidence="4 5" key="1">
    <citation type="submission" date="2018-07" db="EMBL/GenBank/DDBJ databases">
        <authorList>
            <person name="Feyereisen M."/>
        </authorList>
    </citation>
    <scope>NUCLEOTIDE SEQUENCE [LARGE SCALE GENOMIC DNA]</scope>
    <source>
        <strain evidence="4 5">UCCLBBS449</strain>
    </source>
</reference>
<organism evidence="4 5">
    <name type="scientific">Levilactobacillus brevis</name>
    <name type="common">Lactobacillus brevis</name>
    <dbReference type="NCBI Taxonomy" id="1580"/>
    <lineage>
        <taxon>Bacteria</taxon>
        <taxon>Bacillati</taxon>
        <taxon>Bacillota</taxon>
        <taxon>Bacilli</taxon>
        <taxon>Lactobacillales</taxon>
        <taxon>Lactobacillaceae</taxon>
        <taxon>Levilactobacillus</taxon>
    </lineage>
</organism>
<dbReference type="PRINTS" id="PR00598">
    <property type="entry name" value="HTHMARR"/>
</dbReference>
<dbReference type="InterPro" id="IPR036388">
    <property type="entry name" value="WH-like_DNA-bd_sf"/>
</dbReference>
<evidence type="ECO:0000256" key="2">
    <source>
        <dbReference type="ARBA" id="ARBA00023125"/>
    </source>
</evidence>
<evidence type="ECO:0000256" key="3">
    <source>
        <dbReference type="ARBA" id="ARBA00023163"/>
    </source>
</evidence>
<keyword evidence="1" id="KW-0805">Transcription regulation</keyword>
<evidence type="ECO:0000313" key="4">
    <source>
        <dbReference type="EMBL" id="QCZ53296.1"/>
    </source>
</evidence>
<dbReference type="RefSeq" id="WP_043022907.1">
    <property type="nucleotide sequence ID" value="NZ_CP015338.1"/>
</dbReference>
<gene>
    <name evidence="4" type="ORF">UCCLBBS449_1347</name>
</gene>
<dbReference type="PROSITE" id="PS50995">
    <property type="entry name" value="HTH_MARR_2"/>
    <property type="match status" value="1"/>
</dbReference>
<dbReference type="SUPFAM" id="SSF46785">
    <property type="entry name" value="Winged helix' DNA-binding domain"/>
    <property type="match status" value="1"/>
</dbReference>
<dbReference type="GO" id="GO:0003677">
    <property type="term" value="F:DNA binding"/>
    <property type="evidence" value="ECO:0007669"/>
    <property type="project" value="UniProtKB-KW"/>
</dbReference>
<name>A0A1W6NGD6_LEVBR</name>
<keyword evidence="2" id="KW-0238">DNA-binding</keyword>
<dbReference type="InterPro" id="IPR000835">
    <property type="entry name" value="HTH_MarR-typ"/>
</dbReference>
<dbReference type="AlphaFoldDB" id="A0A1W6NGD6"/>
<dbReference type="SMART" id="SM00347">
    <property type="entry name" value="HTH_MARR"/>
    <property type="match status" value="1"/>
</dbReference>
<dbReference type="Gene3D" id="1.10.10.10">
    <property type="entry name" value="Winged helix-like DNA-binding domain superfamily/Winged helix DNA-binding domain"/>
    <property type="match status" value="1"/>
</dbReference>
<protein>
    <submittedName>
        <fullName evidence="4">Transcriptional regulator</fullName>
    </submittedName>
</protein>
<evidence type="ECO:0000256" key="1">
    <source>
        <dbReference type="ARBA" id="ARBA00023015"/>
    </source>
</evidence>
<accession>A0A1W6NGD6</accession>
<dbReference type="EMBL" id="CP031198">
    <property type="protein sequence ID" value="QCZ53296.1"/>
    <property type="molecule type" value="Genomic_DNA"/>
</dbReference>
<dbReference type="GO" id="GO:0003700">
    <property type="term" value="F:DNA-binding transcription factor activity"/>
    <property type="evidence" value="ECO:0007669"/>
    <property type="project" value="InterPro"/>
</dbReference>
<dbReference type="PANTHER" id="PTHR42756:SF1">
    <property type="entry name" value="TRANSCRIPTIONAL REPRESSOR OF EMRAB OPERON"/>
    <property type="match status" value="1"/>
</dbReference>
<dbReference type="Pfam" id="PF12802">
    <property type="entry name" value="MarR_2"/>
    <property type="match status" value="1"/>
</dbReference>
<evidence type="ECO:0000313" key="5">
    <source>
        <dbReference type="Proteomes" id="UP000307074"/>
    </source>
</evidence>
<sequence>MEKFTFVDRPDNQRIQLLNNISEKDSEITELFLDFQWVYRNMQKVYDDVLDKHGLSESRFIILMFLRQAPHNELLPSVISEKLGATRATVSKLLKAMTLKGWVVKQASDNDKRSVSVKLTENGVKVLQEFLPQNFHTIHLLLGELTHEEIEQFSHLLAKIKTGTQKCTQEMEQ</sequence>
<dbReference type="InterPro" id="IPR036390">
    <property type="entry name" value="WH_DNA-bd_sf"/>
</dbReference>
<dbReference type="PANTHER" id="PTHR42756">
    <property type="entry name" value="TRANSCRIPTIONAL REGULATOR, MARR"/>
    <property type="match status" value="1"/>
</dbReference>
<proteinExistence type="predicted"/>
<keyword evidence="3" id="KW-0804">Transcription</keyword>
<dbReference type="Proteomes" id="UP000307074">
    <property type="component" value="Chromosome"/>
</dbReference>